<name>A0A5B7CUJ9_PORTR</name>
<sequence length="103" mass="11271">MTCTVVARSPPKVDVLLLSPLTVMNMLHLSADQCKELMDYLFSLCVPPKLSAYEMEEMEQHNSIPLGSKALDTLLHGGLLSGSLTEFVDWLGNIDASMADDDT</sequence>
<evidence type="ECO:0000313" key="2">
    <source>
        <dbReference type="Proteomes" id="UP000324222"/>
    </source>
</evidence>
<reference evidence="1 2" key="1">
    <citation type="submission" date="2019-05" db="EMBL/GenBank/DDBJ databases">
        <title>Another draft genome of Portunus trituberculatus and its Hox gene families provides insights of decapod evolution.</title>
        <authorList>
            <person name="Jeong J.-H."/>
            <person name="Song I."/>
            <person name="Kim S."/>
            <person name="Choi T."/>
            <person name="Kim D."/>
            <person name="Ryu S."/>
            <person name="Kim W."/>
        </authorList>
    </citation>
    <scope>NUCLEOTIDE SEQUENCE [LARGE SCALE GENOMIC DNA]</scope>
    <source>
        <tissue evidence="1">Muscle</tissue>
    </source>
</reference>
<comment type="caution">
    <text evidence="1">The sequence shown here is derived from an EMBL/GenBank/DDBJ whole genome shotgun (WGS) entry which is preliminary data.</text>
</comment>
<protein>
    <submittedName>
        <fullName evidence="1">Uncharacterized protein</fullName>
    </submittedName>
</protein>
<keyword evidence="2" id="KW-1185">Reference proteome</keyword>
<organism evidence="1 2">
    <name type="scientific">Portunus trituberculatus</name>
    <name type="common">Swimming crab</name>
    <name type="synonym">Neptunus trituberculatus</name>
    <dbReference type="NCBI Taxonomy" id="210409"/>
    <lineage>
        <taxon>Eukaryota</taxon>
        <taxon>Metazoa</taxon>
        <taxon>Ecdysozoa</taxon>
        <taxon>Arthropoda</taxon>
        <taxon>Crustacea</taxon>
        <taxon>Multicrustacea</taxon>
        <taxon>Malacostraca</taxon>
        <taxon>Eumalacostraca</taxon>
        <taxon>Eucarida</taxon>
        <taxon>Decapoda</taxon>
        <taxon>Pleocyemata</taxon>
        <taxon>Brachyura</taxon>
        <taxon>Eubrachyura</taxon>
        <taxon>Portunoidea</taxon>
        <taxon>Portunidae</taxon>
        <taxon>Portuninae</taxon>
        <taxon>Portunus</taxon>
    </lineage>
</organism>
<dbReference type="Proteomes" id="UP000324222">
    <property type="component" value="Unassembled WGS sequence"/>
</dbReference>
<proteinExistence type="predicted"/>
<evidence type="ECO:0000313" key="1">
    <source>
        <dbReference type="EMBL" id="MPC12364.1"/>
    </source>
</evidence>
<dbReference type="OrthoDB" id="336321at2759"/>
<dbReference type="EMBL" id="VSRR010000213">
    <property type="protein sequence ID" value="MPC12364.1"/>
    <property type="molecule type" value="Genomic_DNA"/>
</dbReference>
<gene>
    <name evidence="1" type="ORF">E2C01_005052</name>
</gene>
<accession>A0A5B7CUJ9</accession>
<dbReference type="AlphaFoldDB" id="A0A5B7CUJ9"/>